<name>A0A2G9C8D1_9BURK</name>
<proteinExistence type="predicted"/>
<organism evidence="1 2">
    <name type="scientific">Roseateles chitinivorans</name>
    <dbReference type="NCBI Taxonomy" id="2917965"/>
    <lineage>
        <taxon>Bacteria</taxon>
        <taxon>Pseudomonadati</taxon>
        <taxon>Pseudomonadota</taxon>
        <taxon>Betaproteobacteria</taxon>
        <taxon>Burkholderiales</taxon>
        <taxon>Sphaerotilaceae</taxon>
        <taxon>Roseateles</taxon>
    </lineage>
</organism>
<keyword evidence="2" id="KW-1185">Reference proteome</keyword>
<accession>A0A2G9C8D1</accession>
<dbReference type="AlphaFoldDB" id="A0A2G9C8D1"/>
<protein>
    <submittedName>
        <fullName evidence="1">Uncharacterized protein</fullName>
    </submittedName>
</protein>
<evidence type="ECO:0000313" key="2">
    <source>
        <dbReference type="Proteomes" id="UP000231501"/>
    </source>
</evidence>
<dbReference type="Proteomes" id="UP000231501">
    <property type="component" value="Unassembled WGS sequence"/>
</dbReference>
<comment type="caution">
    <text evidence="1">The sequence shown here is derived from an EMBL/GenBank/DDBJ whole genome shotgun (WGS) entry which is preliminary data.</text>
</comment>
<reference evidence="1 2" key="1">
    <citation type="submission" date="2017-11" db="EMBL/GenBank/DDBJ databases">
        <title>Draft genome sequence of Mitsuaria sp. HWN-4.</title>
        <authorList>
            <person name="Gundlapally S.R."/>
        </authorList>
    </citation>
    <scope>NUCLEOTIDE SEQUENCE [LARGE SCALE GENOMIC DNA]</scope>
    <source>
        <strain evidence="1 2">HWN-4</strain>
    </source>
</reference>
<evidence type="ECO:0000313" key="1">
    <source>
        <dbReference type="EMBL" id="PIM51884.1"/>
    </source>
</evidence>
<gene>
    <name evidence="1" type="ORF">CS062_17310</name>
</gene>
<sequence length="68" mass="7455">MAVYSHAVEAIESTPGQWSAIVRTIKKVQGVSNGIGDARIHRLPGTFATMQEAQEAGLAWSRSEFKPW</sequence>
<dbReference type="EMBL" id="PEOG01000050">
    <property type="protein sequence ID" value="PIM51884.1"/>
    <property type="molecule type" value="Genomic_DNA"/>
</dbReference>